<comment type="caution">
    <text evidence="4">The sequence shown here is derived from an EMBL/GenBank/DDBJ whole genome shotgun (WGS) entry which is preliminary data.</text>
</comment>
<accession>A0A7X0H873</accession>
<dbReference type="GO" id="GO:0000270">
    <property type="term" value="P:peptidoglycan metabolic process"/>
    <property type="evidence" value="ECO:0007669"/>
    <property type="project" value="TreeGrafter"/>
</dbReference>
<dbReference type="PRINTS" id="PR00922">
    <property type="entry name" value="DADACBPTASE3"/>
</dbReference>
<dbReference type="GO" id="GO:0009002">
    <property type="term" value="F:serine-type D-Ala-D-Ala carboxypeptidase activity"/>
    <property type="evidence" value="ECO:0007669"/>
    <property type="project" value="UniProtKB-EC"/>
</dbReference>
<dbReference type="AlphaFoldDB" id="A0A7X0H873"/>
<evidence type="ECO:0000313" key="5">
    <source>
        <dbReference type="Proteomes" id="UP000541810"/>
    </source>
</evidence>
<dbReference type="Proteomes" id="UP000541810">
    <property type="component" value="Unassembled WGS sequence"/>
</dbReference>
<gene>
    <name evidence="4" type="ORF">HNQ40_001416</name>
</gene>
<keyword evidence="4" id="KW-0121">Carboxypeptidase</keyword>
<dbReference type="InterPro" id="IPR012338">
    <property type="entry name" value="Beta-lactam/transpept-like"/>
</dbReference>
<dbReference type="Pfam" id="PF02113">
    <property type="entry name" value="Peptidase_S13"/>
    <property type="match status" value="1"/>
</dbReference>
<evidence type="ECO:0000313" key="4">
    <source>
        <dbReference type="EMBL" id="MBB6429610.1"/>
    </source>
</evidence>
<dbReference type="SUPFAM" id="SSF56601">
    <property type="entry name" value="beta-lactamase/transpeptidase-like"/>
    <property type="match status" value="1"/>
</dbReference>
<organism evidence="4 5">
    <name type="scientific">Algisphaera agarilytica</name>
    <dbReference type="NCBI Taxonomy" id="1385975"/>
    <lineage>
        <taxon>Bacteria</taxon>
        <taxon>Pseudomonadati</taxon>
        <taxon>Planctomycetota</taxon>
        <taxon>Phycisphaerae</taxon>
        <taxon>Phycisphaerales</taxon>
        <taxon>Phycisphaeraceae</taxon>
        <taxon>Algisphaera</taxon>
    </lineage>
</organism>
<dbReference type="EMBL" id="JACHGY010000001">
    <property type="protein sequence ID" value="MBB6429610.1"/>
    <property type="molecule type" value="Genomic_DNA"/>
</dbReference>
<protein>
    <submittedName>
        <fullName evidence="4">D-alanyl-D-alanine carboxypeptidase/D-alanyl-D-alanine-endopeptidase (Penicillin-binding protein 4)</fullName>
        <ecNumber evidence="4">3.4.16.4</ecNumber>
        <ecNumber evidence="4">3.4.21.-</ecNumber>
    </submittedName>
</protein>
<dbReference type="RefSeq" id="WP_184677182.1">
    <property type="nucleotide sequence ID" value="NZ_JACHGY010000001.1"/>
</dbReference>
<evidence type="ECO:0000256" key="2">
    <source>
        <dbReference type="ARBA" id="ARBA00022801"/>
    </source>
</evidence>
<dbReference type="Gene3D" id="3.40.710.10">
    <property type="entry name" value="DD-peptidase/beta-lactamase superfamily"/>
    <property type="match status" value="2"/>
</dbReference>
<comment type="similarity">
    <text evidence="1">Belongs to the peptidase S13 family.</text>
</comment>
<keyword evidence="3" id="KW-0732">Signal</keyword>
<evidence type="ECO:0000256" key="1">
    <source>
        <dbReference type="ARBA" id="ARBA00006096"/>
    </source>
</evidence>
<dbReference type="NCBIfam" id="TIGR00666">
    <property type="entry name" value="PBP4"/>
    <property type="match status" value="1"/>
</dbReference>
<reference evidence="4 5" key="1">
    <citation type="submission" date="2020-08" db="EMBL/GenBank/DDBJ databases">
        <title>Genomic Encyclopedia of Type Strains, Phase IV (KMG-IV): sequencing the most valuable type-strain genomes for metagenomic binning, comparative biology and taxonomic classification.</title>
        <authorList>
            <person name="Goeker M."/>
        </authorList>
    </citation>
    <scope>NUCLEOTIDE SEQUENCE [LARGE SCALE GENOMIC DNA]</scope>
    <source>
        <strain evidence="4 5">DSM 103725</strain>
    </source>
</reference>
<dbReference type="PANTHER" id="PTHR30023:SF0">
    <property type="entry name" value="PENICILLIN-SENSITIVE CARBOXYPEPTIDASE A"/>
    <property type="match status" value="1"/>
</dbReference>
<keyword evidence="5" id="KW-1185">Reference proteome</keyword>
<feature type="chain" id="PRO_5031379804" evidence="3">
    <location>
        <begin position="33"/>
        <end position="516"/>
    </location>
</feature>
<feature type="signal peptide" evidence="3">
    <location>
        <begin position="1"/>
        <end position="32"/>
    </location>
</feature>
<name>A0A7X0H873_9BACT</name>
<keyword evidence="4" id="KW-0645">Protease</keyword>
<keyword evidence="2 4" id="KW-0378">Hydrolase</keyword>
<dbReference type="EC" id="3.4.21.-" evidence="4"/>
<dbReference type="InterPro" id="IPR000667">
    <property type="entry name" value="Peptidase_S13"/>
</dbReference>
<proteinExistence type="inferred from homology"/>
<sequence>MKLNIGRALRPGASWRVLVLTLTALLALPADAGLETDIQQILSGAALGKTRTAVLLVDLTTGEPLVELDADNPMVPASNMKLITTAAALTRLGPDFKFSTRLSLIPPTETEAPASASARDLAKTATLPSLLIRGEGDPAFGDPVLLAQAGFEVDDLIDIWIKAIVDTGHTRFDQLLLDDLIFDAVRVHPDWPADQLHYYYCAQIGAINFHENVMAVLPVPSDAVGQSPIVQLFPYYTGLPTQNRATTGNVDDFRIQRPNGTNRFVFLGSVRNRRSEPYRVTVDDPAMFLGKFLQYKLKQVGIRVNRVVRVKPSDRVPEQDTEILHQLNTTLAGVIDRTNQDSQNMFAEALLKRMGHELTGEPGSFRNGASAVRLYLRDKLASRVGLTAVRVSDGSGLSPNNRATARVLVEVLSAMRQDDTLGPIFAASLSHAGHNGTLRQRLRDLRADVYGKSGYLGASANYASTLSGYIVRPDGRTYAFAMLFNGFQPPITSTRIKQVQDQILTKIDESISRVRN</sequence>
<evidence type="ECO:0000256" key="3">
    <source>
        <dbReference type="SAM" id="SignalP"/>
    </source>
</evidence>
<dbReference type="EC" id="3.4.16.4" evidence="4"/>
<dbReference type="GO" id="GO:0006508">
    <property type="term" value="P:proteolysis"/>
    <property type="evidence" value="ECO:0007669"/>
    <property type="project" value="InterPro"/>
</dbReference>
<dbReference type="PANTHER" id="PTHR30023">
    <property type="entry name" value="D-ALANYL-D-ALANINE CARBOXYPEPTIDASE"/>
    <property type="match status" value="1"/>
</dbReference>